<comment type="caution">
    <text evidence="3">The sequence shown here is derived from an EMBL/GenBank/DDBJ whole genome shotgun (WGS) entry which is preliminary data.</text>
</comment>
<evidence type="ECO:0000256" key="1">
    <source>
        <dbReference type="ARBA" id="ARBA00023159"/>
    </source>
</evidence>
<evidence type="ECO:0000313" key="4">
    <source>
        <dbReference type="Proteomes" id="UP000533953"/>
    </source>
</evidence>
<dbReference type="Pfam" id="PF00027">
    <property type="entry name" value="cNMP_binding"/>
    <property type="match status" value="1"/>
</dbReference>
<gene>
    <name evidence="3" type="ORF">HCI99_09720</name>
</gene>
<dbReference type="PROSITE" id="PS50042">
    <property type="entry name" value="CNMP_BINDING_3"/>
    <property type="match status" value="1"/>
</dbReference>
<keyword evidence="1" id="KW-0010">Activator</keyword>
<dbReference type="InterPro" id="IPR000595">
    <property type="entry name" value="cNMP-bd_dom"/>
</dbReference>
<proteinExistence type="predicted"/>
<evidence type="ECO:0000313" key="3">
    <source>
        <dbReference type="EMBL" id="MBC1492112.1"/>
    </source>
</evidence>
<evidence type="ECO:0000259" key="2">
    <source>
        <dbReference type="PROSITE" id="PS50042"/>
    </source>
</evidence>
<dbReference type="InterPro" id="IPR036388">
    <property type="entry name" value="WH-like_DNA-bd_sf"/>
</dbReference>
<dbReference type="Proteomes" id="UP000533953">
    <property type="component" value="Unassembled WGS sequence"/>
</dbReference>
<sequence>MILNPSELETHCINRQFKAYLLEDTTYSLPYKKLYIDANKTIIEETKQTDAIYIIVSGVVIETKNQTVLHFLGKEECLGLDSMFHGSTATSSIITLTKTVLYKIPASEVTRKLAERPAGIQALHKLLTHHTLLLKTRIAAQTSNYDKVLQALLHLGYLYGEEKNNAIYMTMYFSKKMLANYLHLSYATVASVCKRLVAQGILHDEPHGMIIYPKNDANL</sequence>
<organism evidence="3 4">
    <name type="scientific">Listeria booriae</name>
    <dbReference type="NCBI Taxonomy" id="1552123"/>
    <lineage>
        <taxon>Bacteria</taxon>
        <taxon>Bacillati</taxon>
        <taxon>Bacillota</taxon>
        <taxon>Bacilli</taxon>
        <taxon>Bacillales</taxon>
        <taxon>Listeriaceae</taxon>
        <taxon>Listeria</taxon>
    </lineage>
</organism>
<feature type="domain" description="Cyclic nucleotide-binding" evidence="2">
    <location>
        <begin position="35"/>
        <end position="104"/>
    </location>
</feature>
<dbReference type="Gene3D" id="1.10.10.10">
    <property type="entry name" value="Winged helix-like DNA-binding domain superfamily/Winged helix DNA-binding domain"/>
    <property type="match status" value="1"/>
</dbReference>
<dbReference type="InterPro" id="IPR014710">
    <property type="entry name" value="RmlC-like_jellyroll"/>
</dbReference>
<dbReference type="InterPro" id="IPR036390">
    <property type="entry name" value="WH_DNA-bd_sf"/>
</dbReference>
<dbReference type="CDD" id="cd00038">
    <property type="entry name" value="CAP_ED"/>
    <property type="match status" value="1"/>
</dbReference>
<reference evidence="3 4" key="1">
    <citation type="submission" date="2020-03" db="EMBL/GenBank/DDBJ databases">
        <title>Soil Listeria distribution.</title>
        <authorList>
            <person name="Liao J."/>
            <person name="Wiedmann M."/>
        </authorList>
    </citation>
    <scope>NUCLEOTIDE SEQUENCE [LARGE SCALE GENOMIC DNA]</scope>
    <source>
        <strain evidence="3 4">FSL L7-1547</strain>
    </source>
</reference>
<protein>
    <submittedName>
        <fullName evidence="3">Crp/Fnr family transcriptional regulator</fullName>
    </submittedName>
</protein>
<dbReference type="SUPFAM" id="SSF46785">
    <property type="entry name" value="Winged helix' DNA-binding domain"/>
    <property type="match status" value="1"/>
</dbReference>
<dbReference type="Gene3D" id="2.60.120.10">
    <property type="entry name" value="Jelly Rolls"/>
    <property type="match status" value="1"/>
</dbReference>
<dbReference type="RefSeq" id="WP_185417560.1">
    <property type="nucleotide sequence ID" value="NZ_JAASTX010000011.1"/>
</dbReference>
<dbReference type="AlphaFoldDB" id="A0A7X0XDH4"/>
<dbReference type="InterPro" id="IPR018490">
    <property type="entry name" value="cNMP-bd_dom_sf"/>
</dbReference>
<name>A0A7X0XDH4_9LIST</name>
<dbReference type="EMBL" id="JAASTX010000011">
    <property type="protein sequence ID" value="MBC1492112.1"/>
    <property type="molecule type" value="Genomic_DNA"/>
</dbReference>
<accession>A0A7X0XDH4</accession>
<dbReference type="SUPFAM" id="SSF51206">
    <property type="entry name" value="cAMP-binding domain-like"/>
    <property type="match status" value="1"/>
</dbReference>